<dbReference type="EMBL" id="FLYE01000023">
    <property type="protein sequence ID" value="SCA56893.1"/>
    <property type="molecule type" value="Genomic_DNA"/>
</dbReference>
<proteinExistence type="predicted"/>
<organism evidence="1 2">
    <name type="scientific">Candidatus Terasakiella magnetica</name>
    <dbReference type="NCBI Taxonomy" id="1867952"/>
    <lineage>
        <taxon>Bacteria</taxon>
        <taxon>Pseudomonadati</taxon>
        <taxon>Pseudomonadota</taxon>
        <taxon>Alphaproteobacteria</taxon>
        <taxon>Rhodospirillales</taxon>
        <taxon>Terasakiellaceae</taxon>
        <taxon>Terasakiella</taxon>
    </lineage>
</organism>
<gene>
    <name evidence="1" type="ORF">MTBPR1_30263</name>
</gene>
<evidence type="ECO:0000313" key="2">
    <source>
        <dbReference type="Proteomes" id="UP000231658"/>
    </source>
</evidence>
<dbReference type="AlphaFoldDB" id="A0A1C3RHY9"/>
<reference evidence="1 2" key="1">
    <citation type="submission" date="2016-07" db="EMBL/GenBank/DDBJ databases">
        <authorList>
            <person name="Lefevre C.T."/>
        </authorList>
    </citation>
    <scope>NUCLEOTIDE SEQUENCE [LARGE SCALE GENOMIC DNA]</scope>
    <source>
        <strain evidence="1">PR1</strain>
    </source>
</reference>
<evidence type="ECO:0000313" key="1">
    <source>
        <dbReference type="EMBL" id="SCA56893.1"/>
    </source>
</evidence>
<accession>A0A1C3RHY9</accession>
<protein>
    <submittedName>
        <fullName evidence="1">Uncharacterized protein</fullName>
    </submittedName>
</protein>
<name>A0A1C3RHY9_9PROT</name>
<sequence length="100" mass="11723">MPVVSVAFVTSLEISPWRKSTRSSPEIFKTPRLGKTLYFKGMNFTSIIRIFRFFMKVGYLDHFRKALLFAEGKNHLITAGKKINFVGNHAYYNHRRFHPI</sequence>
<keyword evidence="2" id="KW-1185">Reference proteome</keyword>
<dbReference type="Proteomes" id="UP000231658">
    <property type="component" value="Unassembled WGS sequence"/>
</dbReference>